<proteinExistence type="predicted"/>
<comment type="caution">
    <text evidence="2">The sequence shown here is derived from an EMBL/GenBank/DDBJ whole genome shotgun (WGS) entry which is preliminary data.</text>
</comment>
<keyword evidence="3" id="KW-1185">Reference proteome</keyword>
<dbReference type="Proteomes" id="UP001189429">
    <property type="component" value="Unassembled WGS sequence"/>
</dbReference>
<protein>
    <submittedName>
        <fullName evidence="2">Uncharacterized protein</fullName>
    </submittedName>
</protein>
<feature type="compositionally biased region" description="Pro residues" evidence="1">
    <location>
        <begin position="325"/>
        <end position="340"/>
    </location>
</feature>
<feature type="compositionally biased region" description="Low complexity" evidence="1">
    <location>
        <begin position="298"/>
        <end position="314"/>
    </location>
</feature>
<accession>A0ABN9W4P1</accession>
<evidence type="ECO:0000313" key="3">
    <source>
        <dbReference type="Proteomes" id="UP001189429"/>
    </source>
</evidence>
<sequence>MPPPAERYATVDKDDADLYTAKNNVDFSLGESYLEDFMNESFSMSTLKFSADLASNMVWESVQQCQDDWAKLDMASTMSLLPRKFHVLHRKPPDSCSMLVLHTQEYAVLGLELRFAKRGDLWEAVFAKKNGNVCPLVRAIFDEAWLVRPIRVLPPSDPSPQGPSFHAFRMMLDPKENATPLLQAAAKDAFRGMNNEHMVDLIREMKVPYEGRRPTLEIDLVRLLISWRFPAMEEREMADIVKKRTTKATPVFTTAMTPENCKVVGEEGSDMMQDREGQTMKERAAKYVNRILGEAQGLAPAGASPVGGSSASSSAGGGGAGVPPGALPLPLPAGAPPPPSWRDLPSLPDGALTQEQAKAHLPRAKGCTIAVNKATSWEVKYPRESFPRSHSSAFVPGDLASSAESLRVCLLWAWRCHKEKHPADVCPWNLGALV</sequence>
<organism evidence="2 3">
    <name type="scientific">Prorocentrum cordatum</name>
    <dbReference type="NCBI Taxonomy" id="2364126"/>
    <lineage>
        <taxon>Eukaryota</taxon>
        <taxon>Sar</taxon>
        <taxon>Alveolata</taxon>
        <taxon>Dinophyceae</taxon>
        <taxon>Prorocentrales</taxon>
        <taxon>Prorocentraceae</taxon>
        <taxon>Prorocentrum</taxon>
    </lineage>
</organism>
<evidence type="ECO:0000313" key="2">
    <source>
        <dbReference type="EMBL" id="CAK0881062.1"/>
    </source>
</evidence>
<dbReference type="EMBL" id="CAUYUJ010018148">
    <property type="protein sequence ID" value="CAK0881062.1"/>
    <property type="molecule type" value="Genomic_DNA"/>
</dbReference>
<feature type="region of interest" description="Disordered" evidence="1">
    <location>
        <begin position="298"/>
        <end position="349"/>
    </location>
</feature>
<name>A0ABN9W4P1_9DINO</name>
<evidence type="ECO:0000256" key="1">
    <source>
        <dbReference type="SAM" id="MobiDB-lite"/>
    </source>
</evidence>
<gene>
    <name evidence="2" type="ORF">PCOR1329_LOCUS64010</name>
</gene>
<reference evidence="2" key="1">
    <citation type="submission" date="2023-10" db="EMBL/GenBank/DDBJ databases">
        <authorList>
            <person name="Chen Y."/>
            <person name="Shah S."/>
            <person name="Dougan E. K."/>
            <person name="Thang M."/>
            <person name="Chan C."/>
        </authorList>
    </citation>
    <scope>NUCLEOTIDE SEQUENCE [LARGE SCALE GENOMIC DNA]</scope>
</reference>